<name>A0A093T3G9_9GAMM</name>
<dbReference type="AlphaFoldDB" id="A0A093T3G9"/>
<evidence type="ECO:0000313" key="4">
    <source>
        <dbReference type="Proteomes" id="UP000032874"/>
    </source>
</evidence>
<gene>
    <name evidence="2" type="ORF">JV35_13000</name>
    <name evidence="1" type="ORF">KP22_06520</name>
</gene>
<evidence type="ECO:0000313" key="3">
    <source>
        <dbReference type="Proteomes" id="UP000032869"/>
    </source>
</evidence>
<organism evidence="1 4">
    <name type="scientific">Pectobacterium betavasculorum</name>
    <dbReference type="NCBI Taxonomy" id="55207"/>
    <lineage>
        <taxon>Bacteria</taxon>
        <taxon>Pseudomonadati</taxon>
        <taxon>Pseudomonadota</taxon>
        <taxon>Gammaproteobacteria</taxon>
        <taxon>Enterobacterales</taxon>
        <taxon>Pectobacteriaceae</taxon>
        <taxon>Pectobacterium</taxon>
    </lineage>
</organism>
<proteinExistence type="predicted"/>
<accession>A0A093T3G9</accession>
<dbReference type="EMBL" id="JQHM01000001">
    <property type="protein sequence ID" value="KFX07738.1"/>
    <property type="molecule type" value="Genomic_DNA"/>
</dbReference>
<keyword evidence="3" id="KW-1185">Reference proteome</keyword>
<evidence type="ECO:0000313" key="1">
    <source>
        <dbReference type="EMBL" id="KFX07738.1"/>
    </source>
</evidence>
<dbReference type="Proteomes" id="UP000032874">
    <property type="component" value="Unassembled WGS sequence"/>
</dbReference>
<comment type="caution">
    <text evidence="1">The sequence shown here is derived from an EMBL/GenBank/DDBJ whole genome shotgun (WGS) entry which is preliminary data.</text>
</comment>
<protein>
    <submittedName>
        <fullName evidence="1">Uncharacterized protein</fullName>
    </submittedName>
</protein>
<evidence type="ECO:0000313" key="2">
    <source>
        <dbReference type="EMBL" id="KFX19829.1"/>
    </source>
</evidence>
<dbReference type="Proteomes" id="UP000032869">
    <property type="component" value="Unassembled WGS sequence"/>
</dbReference>
<dbReference type="EMBL" id="JQHL01000005">
    <property type="protein sequence ID" value="KFX19829.1"/>
    <property type="molecule type" value="Genomic_DNA"/>
</dbReference>
<reference evidence="3 4" key="1">
    <citation type="submission" date="2014-08" db="EMBL/GenBank/DDBJ databases">
        <title>Genome sequences of NCPPB Pectobacterium isolates.</title>
        <authorList>
            <person name="Glover R.H."/>
            <person name="Sapp M."/>
            <person name="Elphinstone J."/>
        </authorList>
    </citation>
    <scope>NUCLEOTIDE SEQUENCE [LARGE SCALE GENOMIC DNA]</scope>
    <source>
        <strain evidence="2 3">NCPPB 2793</strain>
        <strain evidence="1 4">NCPPB 2795</strain>
    </source>
</reference>
<dbReference type="STRING" id="55207.KP22_06520"/>
<sequence>MDIIQYDLNTLLFLKSKNHFQPGVIQTPEQAGYSYLHSRNANHIIDNLTTQTALDNIAFFTEFNPNTSGWDVQKVEVKDTSGEITPY</sequence>